<reference evidence="11" key="1">
    <citation type="submission" date="2020-04" db="EMBL/GenBank/DDBJ databases">
        <authorList>
            <person name="Zhang T."/>
        </authorList>
    </citation>
    <scope>NUCLEOTIDE SEQUENCE</scope>
    <source>
        <strain evidence="11">HKST-UBA14</strain>
    </source>
</reference>
<evidence type="ECO:0000313" key="11">
    <source>
        <dbReference type="EMBL" id="MCA9382763.1"/>
    </source>
</evidence>
<dbReference type="GO" id="GO:0003978">
    <property type="term" value="F:UDP-glucose 4-epimerase activity"/>
    <property type="evidence" value="ECO:0007669"/>
    <property type="project" value="UniProtKB-UniRule"/>
</dbReference>
<keyword evidence="8 9" id="KW-0119">Carbohydrate metabolism</keyword>
<accession>A0A955L524</accession>
<gene>
    <name evidence="11" type="primary">galE</name>
    <name evidence="11" type="ORF">KC909_00190</name>
</gene>
<evidence type="ECO:0000256" key="2">
    <source>
        <dbReference type="ARBA" id="ARBA00001911"/>
    </source>
</evidence>
<dbReference type="SUPFAM" id="SSF51735">
    <property type="entry name" value="NAD(P)-binding Rossmann-fold domains"/>
    <property type="match status" value="1"/>
</dbReference>
<dbReference type="InterPro" id="IPR005886">
    <property type="entry name" value="UDP_G4E"/>
</dbReference>
<reference evidence="11" key="2">
    <citation type="journal article" date="2021" name="Microbiome">
        <title>Successional dynamics and alternative stable states in a saline activated sludge microbial community over 9 years.</title>
        <authorList>
            <person name="Wang Y."/>
            <person name="Ye J."/>
            <person name="Ju F."/>
            <person name="Liu L."/>
            <person name="Boyd J.A."/>
            <person name="Deng Y."/>
            <person name="Parks D.H."/>
            <person name="Jiang X."/>
            <person name="Yin X."/>
            <person name="Woodcroft B.J."/>
            <person name="Tyson G.W."/>
            <person name="Hugenholtz P."/>
            <person name="Polz M.F."/>
            <person name="Zhang T."/>
        </authorList>
    </citation>
    <scope>NUCLEOTIDE SEQUENCE</scope>
    <source>
        <strain evidence="11">HKST-UBA14</strain>
    </source>
</reference>
<comment type="pathway">
    <text evidence="9">Carbohydrate metabolism; galactose metabolism.</text>
</comment>
<dbReference type="GO" id="GO:0006012">
    <property type="term" value="P:galactose metabolic process"/>
    <property type="evidence" value="ECO:0007669"/>
    <property type="project" value="InterPro"/>
</dbReference>
<evidence type="ECO:0000256" key="6">
    <source>
        <dbReference type="ARBA" id="ARBA00023027"/>
    </source>
</evidence>
<name>A0A955L524_9BACT</name>
<protein>
    <recommendedName>
        <fullName evidence="5 9">UDP-glucose 4-epimerase</fullName>
        <ecNumber evidence="4 9">5.1.3.2</ecNumber>
    </recommendedName>
</protein>
<comment type="caution">
    <text evidence="11">The sequence shown here is derived from an EMBL/GenBank/DDBJ whole genome shotgun (WGS) entry which is preliminary data.</text>
</comment>
<dbReference type="NCBIfam" id="TIGR01179">
    <property type="entry name" value="galE"/>
    <property type="match status" value="1"/>
</dbReference>
<dbReference type="EMBL" id="JAGQLK010000003">
    <property type="protein sequence ID" value="MCA9382763.1"/>
    <property type="molecule type" value="Genomic_DNA"/>
</dbReference>
<dbReference type="EC" id="5.1.3.2" evidence="4 9"/>
<evidence type="ECO:0000313" key="12">
    <source>
        <dbReference type="Proteomes" id="UP000783287"/>
    </source>
</evidence>
<evidence type="ECO:0000256" key="9">
    <source>
        <dbReference type="RuleBase" id="RU366046"/>
    </source>
</evidence>
<dbReference type="Gene3D" id="3.40.50.720">
    <property type="entry name" value="NAD(P)-binding Rossmann-like Domain"/>
    <property type="match status" value="1"/>
</dbReference>
<evidence type="ECO:0000256" key="8">
    <source>
        <dbReference type="ARBA" id="ARBA00023277"/>
    </source>
</evidence>
<dbReference type="Gene3D" id="3.90.25.10">
    <property type="entry name" value="UDP-galactose 4-epimerase, domain 1"/>
    <property type="match status" value="1"/>
</dbReference>
<evidence type="ECO:0000259" key="10">
    <source>
        <dbReference type="Pfam" id="PF16363"/>
    </source>
</evidence>
<dbReference type="Pfam" id="PF16363">
    <property type="entry name" value="GDP_Man_Dehyd"/>
    <property type="match status" value="1"/>
</dbReference>
<evidence type="ECO:0000256" key="4">
    <source>
        <dbReference type="ARBA" id="ARBA00013189"/>
    </source>
</evidence>
<comment type="catalytic activity">
    <reaction evidence="1 9">
        <text>UDP-alpha-D-glucose = UDP-alpha-D-galactose</text>
        <dbReference type="Rhea" id="RHEA:22168"/>
        <dbReference type="ChEBI" id="CHEBI:58885"/>
        <dbReference type="ChEBI" id="CHEBI:66914"/>
        <dbReference type="EC" id="5.1.3.2"/>
    </reaction>
</comment>
<feature type="domain" description="NAD(P)-binding" evidence="10">
    <location>
        <begin position="5"/>
        <end position="318"/>
    </location>
</feature>
<dbReference type="InterPro" id="IPR036291">
    <property type="entry name" value="NAD(P)-bd_dom_sf"/>
</dbReference>
<dbReference type="PANTHER" id="PTHR43725">
    <property type="entry name" value="UDP-GLUCOSE 4-EPIMERASE"/>
    <property type="match status" value="1"/>
</dbReference>
<dbReference type="InterPro" id="IPR016040">
    <property type="entry name" value="NAD(P)-bd_dom"/>
</dbReference>
<evidence type="ECO:0000256" key="1">
    <source>
        <dbReference type="ARBA" id="ARBA00000083"/>
    </source>
</evidence>
<dbReference type="Proteomes" id="UP000783287">
    <property type="component" value="Unassembled WGS sequence"/>
</dbReference>
<proteinExistence type="inferred from homology"/>
<keyword evidence="6 9" id="KW-0520">NAD</keyword>
<organism evidence="11 12">
    <name type="scientific">Candidatus Dojkabacteria bacterium</name>
    <dbReference type="NCBI Taxonomy" id="2099670"/>
    <lineage>
        <taxon>Bacteria</taxon>
        <taxon>Candidatus Dojkabacteria</taxon>
    </lineage>
</organism>
<evidence type="ECO:0000256" key="3">
    <source>
        <dbReference type="ARBA" id="ARBA00007637"/>
    </source>
</evidence>
<dbReference type="AlphaFoldDB" id="A0A955L524"/>
<dbReference type="PANTHER" id="PTHR43725:SF53">
    <property type="entry name" value="UDP-ARABINOSE 4-EPIMERASE 1"/>
    <property type="match status" value="1"/>
</dbReference>
<comment type="cofactor">
    <cofactor evidence="2 9">
        <name>NAD(+)</name>
        <dbReference type="ChEBI" id="CHEBI:57540"/>
    </cofactor>
</comment>
<comment type="similarity">
    <text evidence="3 9">Belongs to the NAD(P)-dependent epimerase/dehydratase family.</text>
</comment>
<comment type="subunit">
    <text evidence="9">Homodimer.</text>
</comment>
<keyword evidence="7 9" id="KW-0413">Isomerase</keyword>
<evidence type="ECO:0000256" key="7">
    <source>
        <dbReference type="ARBA" id="ARBA00023235"/>
    </source>
</evidence>
<evidence type="ECO:0000256" key="5">
    <source>
        <dbReference type="ARBA" id="ARBA00018569"/>
    </source>
</evidence>
<dbReference type="CDD" id="cd05247">
    <property type="entry name" value="UDP_G4E_1_SDR_e"/>
    <property type="match status" value="1"/>
</dbReference>
<sequence length="334" mass="37487">MNKILVTGGAGYIGSHTCLQLLKEGYEVIILDNLEKGHQETLDALGKIGSYEFINVDLRNLDELRKALEPYSFDAVIHFAAYLEVGFSTRNPELFFQNNVVGSQNLLQVLIEKNILNFIFSSSAAVYGTQKSVPIPETASMQPDSPYGETKLIIEQIMRNYAEYRSMNAIALRYFNPAGAVDELPGERHIPETHVIPLLFHSFIDDDFTFSVYGDDYETADGSAIRDFIHISDLADAHVKSVKYLQNMSGFEAFNVATGKGTSVLELVKTAEEVVGEKLNYNLGPRRAGDPKELVADPSKIMKEMGWDAKYTLKDMLSSAWEWERQRDLADYSK</sequence>